<dbReference type="PANTHER" id="PTHR43646:SF2">
    <property type="entry name" value="GLYCOSYLTRANSFERASE 2-LIKE DOMAIN-CONTAINING PROTEIN"/>
    <property type="match status" value="1"/>
</dbReference>
<accession>A0ABU2NBV7</accession>
<protein>
    <submittedName>
        <fullName evidence="6">Glycosyltransferase family 2 protein</fullName>
    </submittedName>
</protein>
<evidence type="ECO:0000256" key="5">
    <source>
        <dbReference type="ARBA" id="ARBA00023136"/>
    </source>
</evidence>
<evidence type="ECO:0000313" key="6">
    <source>
        <dbReference type="EMBL" id="MDT0350968.1"/>
    </source>
</evidence>
<dbReference type="PANTHER" id="PTHR43646">
    <property type="entry name" value="GLYCOSYLTRANSFERASE"/>
    <property type="match status" value="1"/>
</dbReference>
<keyword evidence="3" id="KW-0328">Glycosyltransferase</keyword>
<keyword evidence="4" id="KW-0808">Transferase</keyword>
<evidence type="ECO:0000256" key="1">
    <source>
        <dbReference type="ARBA" id="ARBA00004236"/>
    </source>
</evidence>
<dbReference type="RefSeq" id="WP_311557049.1">
    <property type="nucleotide sequence ID" value="NZ_JAVREJ010000010.1"/>
</dbReference>
<reference evidence="7" key="1">
    <citation type="submission" date="2023-07" db="EMBL/GenBank/DDBJ databases">
        <title>30 novel species of actinomycetes from the DSMZ collection.</title>
        <authorList>
            <person name="Nouioui I."/>
        </authorList>
    </citation>
    <scope>NUCLEOTIDE SEQUENCE [LARGE SCALE GENOMIC DNA]</scope>
    <source>
        <strain evidence="7">DSM 45834</strain>
    </source>
</reference>
<dbReference type="SUPFAM" id="SSF53448">
    <property type="entry name" value="Nucleotide-diphospho-sugar transferases"/>
    <property type="match status" value="1"/>
</dbReference>
<comment type="caution">
    <text evidence="6">The sequence shown here is derived from an EMBL/GenBank/DDBJ whole genome shotgun (WGS) entry which is preliminary data.</text>
</comment>
<dbReference type="Gene3D" id="3.90.550.10">
    <property type="entry name" value="Spore Coat Polysaccharide Biosynthesis Protein SpsA, Chain A"/>
    <property type="match status" value="1"/>
</dbReference>
<proteinExistence type="predicted"/>
<organism evidence="6 7">
    <name type="scientific">Pseudonocardia charpentierae</name>
    <dbReference type="NCBI Taxonomy" id="3075545"/>
    <lineage>
        <taxon>Bacteria</taxon>
        <taxon>Bacillati</taxon>
        <taxon>Actinomycetota</taxon>
        <taxon>Actinomycetes</taxon>
        <taxon>Pseudonocardiales</taxon>
        <taxon>Pseudonocardiaceae</taxon>
        <taxon>Pseudonocardia</taxon>
    </lineage>
</organism>
<name>A0ABU2NBV7_9PSEU</name>
<dbReference type="EMBL" id="JAVREJ010000010">
    <property type="protein sequence ID" value="MDT0350968.1"/>
    <property type="molecule type" value="Genomic_DNA"/>
</dbReference>
<keyword evidence="2" id="KW-1003">Cell membrane</keyword>
<comment type="subcellular location">
    <subcellularLocation>
        <location evidence="1">Cell membrane</location>
    </subcellularLocation>
</comment>
<evidence type="ECO:0000256" key="3">
    <source>
        <dbReference type="ARBA" id="ARBA00022676"/>
    </source>
</evidence>
<gene>
    <name evidence="6" type="ORF">RM445_15670</name>
</gene>
<evidence type="ECO:0000256" key="4">
    <source>
        <dbReference type="ARBA" id="ARBA00022679"/>
    </source>
</evidence>
<keyword evidence="7" id="KW-1185">Reference proteome</keyword>
<keyword evidence="5" id="KW-0472">Membrane</keyword>
<dbReference type="InterPro" id="IPR029044">
    <property type="entry name" value="Nucleotide-diphossugar_trans"/>
</dbReference>
<evidence type="ECO:0000313" key="7">
    <source>
        <dbReference type="Proteomes" id="UP001183202"/>
    </source>
</evidence>
<evidence type="ECO:0000256" key="2">
    <source>
        <dbReference type="ARBA" id="ARBA00022475"/>
    </source>
</evidence>
<dbReference type="Proteomes" id="UP001183202">
    <property type="component" value="Unassembled WGS sequence"/>
</dbReference>
<sequence>MATHRMLRARPELTTVVEHVGQVRPAGVAAPVTALALTPDPSVAAVGVVVPARDEQERIGRCLRSLRRALAHVPDGVDTAVAVVLDRCTDATPQRVAAALSDWPEATMLTVQDDESEPCPTIGRAGSVGRPRGGGVGALRDLGLRALLDRLSGHPAAGIWLLSTDADTTVPADWARAHLRHAADGVHGVAGLADLTATDHLAAAALSRYRTIVEHGMHGVAHRHMYGANLGVRADAYLALGGFPCDGAGEDHALWQRLAAAGYTLAQPIGIRVRTSARLRGRADGGLAGLLRSLHGEGARAGDALRDGA</sequence>